<dbReference type="AlphaFoldDB" id="A0A182PFC7"/>
<organism evidence="1 2">
    <name type="scientific">Anopheles epiroticus</name>
    <dbReference type="NCBI Taxonomy" id="199890"/>
    <lineage>
        <taxon>Eukaryota</taxon>
        <taxon>Metazoa</taxon>
        <taxon>Ecdysozoa</taxon>
        <taxon>Arthropoda</taxon>
        <taxon>Hexapoda</taxon>
        <taxon>Insecta</taxon>
        <taxon>Pterygota</taxon>
        <taxon>Neoptera</taxon>
        <taxon>Endopterygota</taxon>
        <taxon>Diptera</taxon>
        <taxon>Nematocera</taxon>
        <taxon>Culicoidea</taxon>
        <taxon>Culicidae</taxon>
        <taxon>Anophelinae</taxon>
        <taxon>Anopheles</taxon>
    </lineage>
</organism>
<dbReference type="EnsemblMetazoa" id="AEPI005633-RA">
    <property type="protein sequence ID" value="AEPI005633-PA"/>
    <property type="gene ID" value="AEPI005633"/>
</dbReference>
<evidence type="ECO:0000313" key="1">
    <source>
        <dbReference type="EnsemblMetazoa" id="AEPI005633-PA"/>
    </source>
</evidence>
<accession>A0A182PFC7</accession>
<evidence type="ECO:0000313" key="2">
    <source>
        <dbReference type="Proteomes" id="UP000075885"/>
    </source>
</evidence>
<reference evidence="1" key="2">
    <citation type="submission" date="2020-05" db="UniProtKB">
        <authorList>
            <consortium name="EnsemblMetazoa"/>
        </authorList>
    </citation>
    <scope>IDENTIFICATION</scope>
    <source>
        <strain evidence="1">Epiroticus2</strain>
    </source>
</reference>
<sequence length="185" mass="21839">MLSRSGLLSSDTDYRYSSNDCNNFTRCCLCGIFSPFIFYVDSQAAINCIKIALPPYHNFFCVNCLPQPTNTTEDGPISLYWEGSLFNNNDFLSLFDGYEYYHPDDRPTYYRNYDLIITEYCELPPNYMRIVCEPMPASVRMRKLYEIFPAVHQIPLNNYSSIWEMFSKVEQKYGEILKYYLTHMH</sequence>
<dbReference type="Proteomes" id="UP000075885">
    <property type="component" value="Unassembled WGS sequence"/>
</dbReference>
<proteinExistence type="predicted"/>
<dbReference type="VEuPathDB" id="VectorBase:AEPI005633"/>
<keyword evidence="2" id="KW-1185">Reference proteome</keyword>
<protein>
    <submittedName>
        <fullName evidence="1">Uncharacterized protein</fullName>
    </submittedName>
</protein>
<name>A0A182PFC7_9DIPT</name>
<reference evidence="2" key="1">
    <citation type="submission" date="2013-03" db="EMBL/GenBank/DDBJ databases">
        <title>The Genome Sequence of Anopheles epiroticus epiroticus2.</title>
        <authorList>
            <consortium name="The Broad Institute Genomics Platform"/>
            <person name="Neafsey D.E."/>
            <person name="Howell P."/>
            <person name="Walker B."/>
            <person name="Young S.K."/>
            <person name="Zeng Q."/>
            <person name="Gargeya S."/>
            <person name="Fitzgerald M."/>
            <person name="Haas B."/>
            <person name="Abouelleil A."/>
            <person name="Allen A.W."/>
            <person name="Alvarado L."/>
            <person name="Arachchi H.M."/>
            <person name="Berlin A.M."/>
            <person name="Chapman S.B."/>
            <person name="Gainer-Dewar J."/>
            <person name="Goldberg J."/>
            <person name="Griggs A."/>
            <person name="Gujja S."/>
            <person name="Hansen M."/>
            <person name="Howarth C."/>
            <person name="Imamovic A."/>
            <person name="Ireland A."/>
            <person name="Larimer J."/>
            <person name="McCowan C."/>
            <person name="Murphy C."/>
            <person name="Pearson M."/>
            <person name="Poon T.W."/>
            <person name="Priest M."/>
            <person name="Roberts A."/>
            <person name="Saif S."/>
            <person name="Shea T."/>
            <person name="Sisk P."/>
            <person name="Sykes S."/>
            <person name="Wortman J."/>
            <person name="Nusbaum C."/>
            <person name="Birren B."/>
        </authorList>
    </citation>
    <scope>NUCLEOTIDE SEQUENCE [LARGE SCALE GENOMIC DNA]</scope>
    <source>
        <strain evidence="2">Epiroticus2</strain>
    </source>
</reference>